<gene>
    <name evidence="2" type="ORF">BT96DRAFT_155703</name>
</gene>
<keyword evidence="1" id="KW-0472">Membrane</keyword>
<proteinExistence type="predicted"/>
<evidence type="ECO:0000313" key="2">
    <source>
        <dbReference type="EMBL" id="KAE9395324.1"/>
    </source>
</evidence>
<feature type="transmembrane region" description="Helical" evidence="1">
    <location>
        <begin position="25"/>
        <end position="43"/>
    </location>
</feature>
<protein>
    <submittedName>
        <fullName evidence="2">Uncharacterized protein</fullName>
    </submittedName>
</protein>
<organism evidence="2 3">
    <name type="scientific">Gymnopus androsaceus JB14</name>
    <dbReference type="NCBI Taxonomy" id="1447944"/>
    <lineage>
        <taxon>Eukaryota</taxon>
        <taxon>Fungi</taxon>
        <taxon>Dikarya</taxon>
        <taxon>Basidiomycota</taxon>
        <taxon>Agaricomycotina</taxon>
        <taxon>Agaricomycetes</taxon>
        <taxon>Agaricomycetidae</taxon>
        <taxon>Agaricales</taxon>
        <taxon>Marasmiineae</taxon>
        <taxon>Omphalotaceae</taxon>
        <taxon>Gymnopus</taxon>
    </lineage>
</organism>
<accession>A0A6A4HDG2</accession>
<keyword evidence="1" id="KW-0812">Transmembrane</keyword>
<keyword evidence="1" id="KW-1133">Transmembrane helix</keyword>
<reference evidence="2" key="1">
    <citation type="journal article" date="2019" name="Environ. Microbiol.">
        <title>Fungal ecological strategies reflected in gene transcription - a case study of two litter decomposers.</title>
        <authorList>
            <person name="Barbi F."/>
            <person name="Kohler A."/>
            <person name="Barry K."/>
            <person name="Baskaran P."/>
            <person name="Daum C."/>
            <person name="Fauchery L."/>
            <person name="Ihrmark K."/>
            <person name="Kuo A."/>
            <person name="LaButti K."/>
            <person name="Lipzen A."/>
            <person name="Morin E."/>
            <person name="Grigoriev I.V."/>
            <person name="Henrissat B."/>
            <person name="Lindahl B."/>
            <person name="Martin F."/>
        </authorList>
    </citation>
    <scope>NUCLEOTIDE SEQUENCE</scope>
    <source>
        <strain evidence="2">JB14</strain>
    </source>
</reference>
<name>A0A6A4HDG2_9AGAR</name>
<evidence type="ECO:0000313" key="3">
    <source>
        <dbReference type="Proteomes" id="UP000799118"/>
    </source>
</evidence>
<dbReference type="Proteomes" id="UP000799118">
    <property type="component" value="Unassembled WGS sequence"/>
</dbReference>
<dbReference type="EMBL" id="ML769533">
    <property type="protein sequence ID" value="KAE9395324.1"/>
    <property type="molecule type" value="Genomic_DNA"/>
</dbReference>
<keyword evidence="3" id="KW-1185">Reference proteome</keyword>
<dbReference type="AlphaFoldDB" id="A0A6A4HDG2"/>
<evidence type="ECO:0000256" key="1">
    <source>
        <dbReference type="SAM" id="Phobius"/>
    </source>
</evidence>
<sequence length="57" mass="6359">MLWGTPYPPPVILFYIPGYSPLSQAFAFSCALLSLCLCLNYIGNPPNRVPRLMKVVD</sequence>